<dbReference type="RefSeq" id="WP_146483129.1">
    <property type="nucleotide sequence ID" value="NZ_CP042266.1"/>
</dbReference>
<protein>
    <recommendedName>
        <fullName evidence="5">Tat pathway signal sequence domain protein</fullName>
    </recommendedName>
</protein>
<feature type="chain" id="PRO_5022864026" description="Tat pathway signal sequence domain protein" evidence="2">
    <location>
        <begin position="45"/>
        <end position="119"/>
    </location>
</feature>
<feature type="signal peptide" evidence="2">
    <location>
        <begin position="1"/>
        <end position="44"/>
    </location>
</feature>
<feature type="compositionally biased region" description="Pro residues" evidence="1">
    <location>
        <begin position="93"/>
        <end position="108"/>
    </location>
</feature>
<dbReference type="PROSITE" id="PS51318">
    <property type="entry name" value="TAT"/>
    <property type="match status" value="1"/>
</dbReference>
<dbReference type="AlphaFoldDB" id="A0A5B8JEI8"/>
<feature type="region of interest" description="Disordered" evidence="1">
    <location>
        <begin position="38"/>
        <end position="108"/>
    </location>
</feature>
<dbReference type="EMBL" id="CP042266">
    <property type="protein sequence ID" value="QDY79846.1"/>
    <property type="molecule type" value="Genomic_DNA"/>
</dbReference>
<accession>A0A5B8JEI8</accession>
<dbReference type="Proteomes" id="UP000320580">
    <property type="component" value="Chromosome"/>
</dbReference>
<keyword evidence="2" id="KW-0732">Signal</keyword>
<evidence type="ECO:0000256" key="1">
    <source>
        <dbReference type="SAM" id="MobiDB-lite"/>
    </source>
</evidence>
<dbReference type="KEGG" id="sqz:FQU76_28625"/>
<feature type="compositionally biased region" description="Low complexity" evidence="1">
    <location>
        <begin position="59"/>
        <end position="91"/>
    </location>
</feature>
<evidence type="ECO:0000313" key="4">
    <source>
        <dbReference type="Proteomes" id="UP000320580"/>
    </source>
</evidence>
<sequence length="119" mass="11717">MKQPPVAPPRRSGCAAVRRGLLAVVALLALAGLSLGTGAPPAEAAEVRTPVSTTGDGTPEGQAEEAVGAAAPASRARSAARPPGRGPATPSERPVPAPGTALPPAPRPPAVLRCVVLRC</sequence>
<reference evidence="3 4" key="1">
    <citation type="submission" date="2019-07" db="EMBL/GenBank/DDBJ databases">
        <authorList>
            <person name="Zhu P."/>
        </authorList>
    </citation>
    <scope>NUCLEOTIDE SEQUENCE [LARGE SCALE GENOMIC DNA]</scope>
    <source>
        <strain evidence="3 4">SSL-25</strain>
    </source>
</reference>
<evidence type="ECO:0000256" key="2">
    <source>
        <dbReference type="SAM" id="SignalP"/>
    </source>
</evidence>
<name>A0A5B8JEI8_9ACTN</name>
<dbReference type="InterPro" id="IPR006311">
    <property type="entry name" value="TAT_signal"/>
</dbReference>
<evidence type="ECO:0008006" key="5">
    <source>
        <dbReference type="Google" id="ProtNLM"/>
    </source>
</evidence>
<evidence type="ECO:0000313" key="3">
    <source>
        <dbReference type="EMBL" id="QDY79846.1"/>
    </source>
</evidence>
<proteinExistence type="predicted"/>
<gene>
    <name evidence="3" type="ORF">FQU76_28625</name>
</gene>
<organism evidence="3 4">
    <name type="scientific">Streptomyces qinzhouensis</name>
    <dbReference type="NCBI Taxonomy" id="2599401"/>
    <lineage>
        <taxon>Bacteria</taxon>
        <taxon>Bacillati</taxon>
        <taxon>Actinomycetota</taxon>
        <taxon>Actinomycetes</taxon>
        <taxon>Kitasatosporales</taxon>
        <taxon>Streptomycetaceae</taxon>
        <taxon>Streptomyces</taxon>
    </lineage>
</organism>
<keyword evidence="4" id="KW-1185">Reference proteome</keyword>